<comment type="caution">
    <text evidence="2">The sequence shown here is derived from an EMBL/GenBank/DDBJ whole genome shotgun (WGS) entry which is preliminary data.</text>
</comment>
<dbReference type="RefSeq" id="WP_115832007.1">
    <property type="nucleotide sequence ID" value="NZ_QNUL01000013.1"/>
</dbReference>
<proteinExistence type="predicted"/>
<evidence type="ECO:0008006" key="4">
    <source>
        <dbReference type="Google" id="ProtNLM"/>
    </source>
</evidence>
<evidence type="ECO:0000256" key="1">
    <source>
        <dbReference type="SAM" id="MobiDB-lite"/>
    </source>
</evidence>
<evidence type="ECO:0000313" key="2">
    <source>
        <dbReference type="EMBL" id="REA59903.1"/>
    </source>
</evidence>
<reference evidence="2 3" key="1">
    <citation type="submission" date="2018-07" db="EMBL/GenBank/DDBJ databases">
        <title>Dyadobacter roseus sp. nov., isolated from rose rhizosphere soil.</title>
        <authorList>
            <person name="Chen L."/>
        </authorList>
    </citation>
    <scope>NUCLEOTIDE SEQUENCE [LARGE SCALE GENOMIC DNA]</scope>
    <source>
        <strain evidence="2 3">RS19</strain>
    </source>
</reference>
<dbReference type="Proteomes" id="UP000256373">
    <property type="component" value="Unassembled WGS sequence"/>
</dbReference>
<dbReference type="AlphaFoldDB" id="A0A3D8Y946"/>
<accession>A0A3D8Y946</accession>
<feature type="compositionally biased region" description="Basic and acidic residues" evidence="1">
    <location>
        <begin position="122"/>
        <end position="131"/>
    </location>
</feature>
<feature type="region of interest" description="Disordered" evidence="1">
    <location>
        <begin position="122"/>
        <end position="147"/>
    </location>
</feature>
<evidence type="ECO:0000313" key="3">
    <source>
        <dbReference type="Proteomes" id="UP000256373"/>
    </source>
</evidence>
<sequence>MKKQLYVAIVIALCCAFTGVKASGIMRVAEKDSIIVTFGNKTRLIIYGENKSELDKIMRYDLNALLRDLHVKLDSSRSDTTFLREEVDGKRYLKDKSDEDYVRIGVRGVHVKDGDTEVRIDADGVSVRDHDDDNDDDDDGDKDKDYKRIGKNFHRSRVGSSPRKGFAFALGLNTYGSNDPGGIYNKEDYDLRPFGSRFVSLGYIASAKIARGQKAGFHLDFGIDFSWFNLMYDGNNTITKLTDRVDFPLVEDNNGNEVELRKSKLVVPNVNLSLMPTVSFKNSFISYVSAGMYGGYRLGSYTKVRRVGTKDNDRERVNYYLNDFRYGVAAEIGFRNFVDLFVNYDLNTLHETNRGPKVNMLSFGIKL</sequence>
<organism evidence="2 3">
    <name type="scientific">Dyadobacter luteus</name>
    <dbReference type="NCBI Taxonomy" id="2259619"/>
    <lineage>
        <taxon>Bacteria</taxon>
        <taxon>Pseudomonadati</taxon>
        <taxon>Bacteroidota</taxon>
        <taxon>Cytophagia</taxon>
        <taxon>Cytophagales</taxon>
        <taxon>Spirosomataceae</taxon>
        <taxon>Dyadobacter</taxon>
    </lineage>
</organism>
<dbReference type="OrthoDB" id="891525at2"/>
<dbReference type="EMBL" id="QNUL01000013">
    <property type="protein sequence ID" value="REA59903.1"/>
    <property type="molecule type" value="Genomic_DNA"/>
</dbReference>
<keyword evidence="3" id="KW-1185">Reference proteome</keyword>
<protein>
    <recommendedName>
        <fullName evidence="4">Outer membrane protein beta-barrel domain-containing protein</fullName>
    </recommendedName>
</protein>
<name>A0A3D8Y946_9BACT</name>
<gene>
    <name evidence="2" type="ORF">DSL64_16485</name>
</gene>